<evidence type="ECO:0000313" key="4">
    <source>
        <dbReference type="WBParaSite" id="maker-unitig_7542-snap-gene-0.3-mRNA-1"/>
    </source>
</evidence>
<feature type="compositionally biased region" description="Polar residues" evidence="1">
    <location>
        <begin position="900"/>
        <end position="914"/>
    </location>
</feature>
<dbReference type="InterPro" id="IPR005135">
    <property type="entry name" value="Endo/exonuclease/phosphatase"/>
</dbReference>
<feature type="domain" description="Endonuclease/exonuclease/phosphatase" evidence="2">
    <location>
        <begin position="66"/>
        <end position="278"/>
    </location>
</feature>
<reference evidence="4" key="1">
    <citation type="submission" date="2016-11" db="UniProtKB">
        <authorList>
            <consortium name="WormBaseParasite"/>
        </authorList>
    </citation>
    <scope>IDENTIFICATION</scope>
</reference>
<dbReference type="CDD" id="cd09076">
    <property type="entry name" value="L1-EN"/>
    <property type="match status" value="1"/>
</dbReference>
<protein>
    <submittedName>
        <fullName evidence="4">Endo/exonuclease/phosphatase domain-containing protein</fullName>
    </submittedName>
</protein>
<feature type="compositionally biased region" description="Polar residues" evidence="1">
    <location>
        <begin position="760"/>
        <end position="769"/>
    </location>
</feature>
<dbReference type="GO" id="GO:0003824">
    <property type="term" value="F:catalytic activity"/>
    <property type="evidence" value="ECO:0007669"/>
    <property type="project" value="InterPro"/>
</dbReference>
<dbReference type="Proteomes" id="UP000095280">
    <property type="component" value="Unplaced"/>
</dbReference>
<evidence type="ECO:0000313" key="3">
    <source>
        <dbReference type="Proteomes" id="UP000095280"/>
    </source>
</evidence>
<dbReference type="WBParaSite" id="maker-unitig_7542-snap-gene-0.3-mRNA-1">
    <property type="protein sequence ID" value="maker-unitig_7542-snap-gene-0.3-mRNA-1"/>
    <property type="gene ID" value="maker-unitig_7542-snap-gene-0.3"/>
</dbReference>
<sequence length="1077" mass="117321">TKRGQRSARRRVERRRERNWRGRQRGAARRAAAALAQLDLPGGAGDHEAHQHRAPAVPEGTLRVGTLNCRTLKATWRRGLLARLALDLSCDVIALQEVSIRADPGLHCEDLGAGWTLWYTSADERGRGGVGALIGPRLQQSCRCISLSSRLLRVDVRLRGRNTRLFCAYAPPATRSDEAQAFFEQLSVRVEEMAQRDTVVILGDLNAVLRRSERSLFVTARENGNTGALEDFLERQDMVHRAGSRPSWAASGGGGTRRNARGRNATRRLAQLDHVLVRFRERRRVTNCHTITPLALRSDHRLLICDLRLRDPLYRPPKRPPRRYYRALRDAETRRRFAGAFVTALGDKRGGAEYAEISRLCNGNLTSRIMSVPAALRTDGRSGLRHRSLVELQSFKLILEATSSAASGRCRWDFAAVGRRQQAGSTGLRCRSVVAAEVACRRRPQLTQSQWQLAGGRSGQSDTSERAANTTENLQRRCRQRCRLRLAGRLDAFQLANAAGSLTQSNSKTSQQKFLTIEPSVHTSRPSGSRSSRIIGWDADAPSTVESEVTPAAAQVAAQHRTGVGLHDQQQSRGHPSPVELEASSRKVAAIKIAVLQRNRYLLKTGKVSDANATLHPVSTKLNTHCILLTIDGVTCICTWPALSRSRLPGESPIFFGSSAATLLYQSDASRMSCVEGGSSGGQVAPGQAAQVVNGEQQLLPSVHCECCAAAGRGRRRGPLNNVNTSCRGRPHATGVGARASGRDKPAPPPGPELDERTRSGSSGCSAVSRTPGAFDRIPLPTRLSGTAAASTAALHIAKVGGSWATDSSRVPHAACFSSTPPPTSTRRNSSDSRRPPPNEGCCCSAGADVGGWLLLQSSSTVVSETERASSWHGAWETAPTGEAGSQSASESLAQSSPSKLTKQPKQSEVKVNTAQSLISCSTMRRFKDSSHADQEMASAAFDCTVRAAHRSVLETCDPERYQLTQPVCQQLSAVDNGLRHMKLDNHFLDRSELWRQRVPCSEVAEHRERSTDALRRGEAFLQDYRAAMSKEFAETLTDGQSAANQSAALDGLRGFRREFDPNALAAAHNRVQRFCD</sequence>
<dbReference type="Gene3D" id="3.60.10.10">
    <property type="entry name" value="Endonuclease/exonuclease/phosphatase"/>
    <property type="match status" value="1"/>
</dbReference>
<dbReference type="Pfam" id="PF03372">
    <property type="entry name" value="Exo_endo_phos"/>
    <property type="match status" value="1"/>
</dbReference>
<feature type="region of interest" description="Disordered" evidence="1">
    <location>
        <begin position="866"/>
        <end position="914"/>
    </location>
</feature>
<feature type="compositionally biased region" description="Low complexity" evidence="1">
    <location>
        <begin position="882"/>
        <end position="899"/>
    </location>
</feature>
<organism evidence="3 4">
    <name type="scientific">Macrostomum lignano</name>
    <dbReference type="NCBI Taxonomy" id="282301"/>
    <lineage>
        <taxon>Eukaryota</taxon>
        <taxon>Metazoa</taxon>
        <taxon>Spiralia</taxon>
        <taxon>Lophotrochozoa</taxon>
        <taxon>Platyhelminthes</taxon>
        <taxon>Rhabditophora</taxon>
        <taxon>Macrostomorpha</taxon>
        <taxon>Macrostomida</taxon>
        <taxon>Macrostomidae</taxon>
        <taxon>Macrostomum</taxon>
    </lineage>
</organism>
<dbReference type="AlphaFoldDB" id="A0A1I8FST8"/>
<dbReference type="SUPFAM" id="SSF56219">
    <property type="entry name" value="DNase I-like"/>
    <property type="match status" value="1"/>
</dbReference>
<feature type="compositionally biased region" description="Polar residues" evidence="1">
    <location>
        <begin position="459"/>
        <end position="473"/>
    </location>
</feature>
<dbReference type="InterPro" id="IPR036691">
    <property type="entry name" value="Endo/exonu/phosph_ase_sf"/>
</dbReference>
<feature type="region of interest" description="Disordered" evidence="1">
    <location>
        <begin position="243"/>
        <end position="263"/>
    </location>
</feature>
<feature type="compositionally biased region" description="Basic residues" evidence="1">
    <location>
        <begin position="1"/>
        <end position="13"/>
    </location>
</feature>
<evidence type="ECO:0000256" key="1">
    <source>
        <dbReference type="SAM" id="MobiDB-lite"/>
    </source>
</evidence>
<proteinExistence type="predicted"/>
<feature type="region of interest" description="Disordered" evidence="1">
    <location>
        <begin position="449"/>
        <end position="473"/>
    </location>
</feature>
<name>A0A1I8FST8_9PLAT</name>
<accession>A0A1I8FST8</accession>
<keyword evidence="3" id="KW-1185">Reference proteome</keyword>
<evidence type="ECO:0000259" key="2">
    <source>
        <dbReference type="Pfam" id="PF03372"/>
    </source>
</evidence>
<feature type="region of interest" description="Disordered" evidence="1">
    <location>
        <begin position="719"/>
        <end position="779"/>
    </location>
</feature>
<feature type="region of interest" description="Disordered" evidence="1">
    <location>
        <begin position="813"/>
        <end position="842"/>
    </location>
</feature>
<feature type="region of interest" description="Disordered" evidence="1">
    <location>
        <begin position="1"/>
        <end position="26"/>
    </location>
</feature>